<dbReference type="PANTHER" id="PTHR18952:SF25">
    <property type="entry name" value="CARBONIC ANHYDRASE 5B, MITOCHONDRIAL-RELATED"/>
    <property type="match status" value="1"/>
</dbReference>
<comment type="similarity">
    <text evidence="1 4">Belongs to the alpha-carbonic anhydrase family.</text>
</comment>
<dbReference type="PANTHER" id="PTHR18952">
    <property type="entry name" value="CARBONIC ANHYDRASE"/>
    <property type="match status" value="1"/>
</dbReference>
<dbReference type="InterPro" id="IPR001148">
    <property type="entry name" value="CA_dom"/>
</dbReference>
<sequence length="295" mass="33574">MVFSFRAIQAFLKRFPVRDLWIPMRNCNLACCTQNINKAKQQERQNPVPVPSGVRQSPIDISTDDSVYDPQLKPLKISYDPSNCLLLRNNGYFFQVEFEDSKDSSVISSGPLKNQYRLKQFHFHWGSKSDRGSEHTVNNQVYPAELHLVHWNPVKCNNSGEAILSENGLAVVGVFLKLGKRHDSLQKLVDALPAVKHKDAAVDFFNFDPACMIPPCSDYWTYPGSLTAPPLTECVTWVIMKDPIEVSPDQLAMFRSLFYTSVGEKQKNMVDNYRPVQPLMKRTVYSTIPSFHNSV</sequence>
<dbReference type="SUPFAM" id="SSF51069">
    <property type="entry name" value="Carbonic anhydrase"/>
    <property type="match status" value="1"/>
</dbReference>
<comment type="function">
    <text evidence="4">Reversible hydration of carbon dioxide.</text>
</comment>
<comment type="caution">
    <text evidence="6">The sequence shown here is derived from an EMBL/GenBank/DDBJ whole genome shotgun (WGS) entry which is preliminary data.</text>
</comment>
<organism evidence="6 7">
    <name type="scientific">Scyliorhinus torazame</name>
    <name type="common">Cloudy catshark</name>
    <name type="synonym">Catulus torazame</name>
    <dbReference type="NCBI Taxonomy" id="75743"/>
    <lineage>
        <taxon>Eukaryota</taxon>
        <taxon>Metazoa</taxon>
        <taxon>Chordata</taxon>
        <taxon>Craniata</taxon>
        <taxon>Vertebrata</taxon>
        <taxon>Chondrichthyes</taxon>
        <taxon>Elasmobranchii</taxon>
        <taxon>Galeomorphii</taxon>
        <taxon>Galeoidea</taxon>
        <taxon>Carcharhiniformes</taxon>
        <taxon>Scyliorhinidae</taxon>
        <taxon>Scyliorhinus</taxon>
    </lineage>
</organism>
<reference evidence="6 7" key="1">
    <citation type="journal article" date="2018" name="Nat. Ecol. Evol.">
        <title>Shark genomes provide insights into elasmobranch evolution and the origin of vertebrates.</title>
        <authorList>
            <person name="Hara Y"/>
            <person name="Yamaguchi K"/>
            <person name="Onimaru K"/>
            <person name="Kadota M"/>
            <person name="Koyanagi M"/>
            <person name="Keeley SD"/>
            <person name="Tatsumi K"/>
            <person name="Tanaka K"/>
            <person name="Motone F"/>
            <person name="Kageyama Y"/>
            <person name="Nozu R"/>
            <person name="Adachi N"/>
            <person name="Nishimura O"/>
            <person name="Nakagawa R"/>
            <person name="Tanegashima C"/>
            <person name="Kiyatake I"/>
            <person name="Matsumoto R"/>
            <person name="Murakumo K"/>
            <person name="Nishida K"/>
            <person name="Terakita A"/>
            <person name="Kuratani S"/>
            <person name="Sato K"/>
            <person name="Hyodo S Kuraku.S."/>
        </authorList>
    </citation>
    <scope>NUCLEOTIDE SEQUENCE [LARGE SCALE GENOMIC DNA]</scope>
</reference>
<feature type="domain" description="Alpha-carbonic anhydrase" evidence="5">
    <location>
        <begin position="29"/>
        <end position="288"/>
    </location>
</feature>
<dbReference type="GO" id="GO:0004089">
    <property type="term" value="F:carbonate dehydratase activity"/>
    <property type="evidence" value="ECO:0007669"/>
    <property type="project" value="UniProtKB-UniRule"/>
</dbReference>
<keyword evidence="7" id="KW-1185">Reference proteome</keyword>
<dbReference type="STRING" id="75743.A0A401P671"/>
<evidence type="ECO:0000313" key="7">
    <source>
        <dbReference type="Proteomes" id="UP000288216"/>
    </source>
</evidence>
<keyword evidence="2 4" id="KW-0479">Metal-binding</keyword>
<accession>A0A401P671</accession>
<dbReference type="EC" id="4.2.1.1" evidence="4"/>
<dbReference type="AlphaFoldDB" id="A0A401P671"/>
<dbReference type="GO" id="GO:0008270">
    <property type="term" value="F:zinc ion binding"/>
    <property type="evidence" value="ECO:0007669"/>
    <property type="project" value="UniProtKB-UniRule"/>
</dbReference>
<protein>
    <recommendedName>
        <fullName evidence="4">Carbonic anhydrase</fullName>
        <ecNumber evidence="4">4.2.1.1</ecNumber>
    </recommendedName>
</protein>
<dbReference type="SMART" id="SM01057">
    <property type="entry name" value="Carb_anhydrase"/>
    <property type="match status" value="1"/>
</dbReference>
<name>A0A401P671_SCYTO</name>
<evidence type="ECO:0000256" key="4">
    <source>
        <dbReference type="RuleBase" id="RU367011"/>
    </source>
</evidence>
<dbReference type="GO" id="GO:0005739">
    <property type="term" value="C:mitochondrion"/>
    <property type="evidence" value="ECO:0007669"/>
    <property type="project" value="TreeGrafter"/>
</dbReference>
<keyword evidence="3 4" id="KW-0862">Zinc</keyword>
<gene>
    <name evidence="6" type="ORF">scyTo_0010426</name>
</gene>
<dbReference type="OrthoDB" id="429145at2759"/>
<dbReference type="Proteomes" id="UP000288216">
    <property type="component" value="Unassembled WGS sequence"/>
</dbReference>
<evidence type="ECO:0000256" key="1">
    <source>
        <dbReference type="ARBA" id="ARBA00010718"/>
    </source>
</evidence>
<evidence type="ECO:0000256" key="3">
    <source>
        <dbReference type="ARBA" id="ARBA00022833"/>
    </source>
</evidence>
<evidence type="ECO:0000313" key="6">
    <source>
        <dbReference type="EMBL" id="GCB68625.1"/>
    </source>
</evidence>
<dbReference type="OMA" id="GESNDWG"/>
<dbReference type="EMBL" id="BFAA01004495">
    <property type="protein sequence ID" value="GCB68625.1"/>
    <property type="molecule type" value="Genomic_DNA"/>
</dbReference>
<dbReference type="InterPro" id="IPR023561">
    <property type="entry name" value="Carbonic_anhydrase_a-class"/>
</dbReference>
<dbReference type="Pfam" id="PF00194">
    <property type="entry name" value="Carb_anhydrase"/>
    <property type="match status" value="1"/>
</dbReference>
<dbReference type="InterPro" id="IPR018338">
    <property type="entry name" value="Carbonic_anhydrase_a-class_CS"/>
</dbReference>
<proteinExistence type="inferred from homology"/>
<keyword evidence="4" id="KW-0456">Lyase</keyword>
<comment type="catalytic activity">
    <reaction evidence="4">
        <text>hydrogencarbonate + H(+) = CO2 + H2O</text>
        <dbReference type="Rhea" id="RHEA:10748"/>
        <dbReference type="ChEBI" id="CHEBI:15377"/>
        <dbReference type="ChEBI" id="CHEBI:15378"/>
        <dbReference type="ChEBI" id="CHEBI:16526"/>
        <dbReference type="ChEBI" id="CHEBI:17544"/>
        <dbReference type="EC" id="4.2.1.1"/>
    </reaction>
</comment>
<evidence type="ECO:0000256" key="2">
    <source>
        <dbReference type="ARBA" id="ARBA00022723"/>
    </source>
</evidence>
<evidence type="ECO:0000259" key="5">
    <source>
        <dbReference type="PROSITE" id="PS51144"/>
    </source>
</evidence>
<comment type="cofactor">
    <cofactor evidence="4">
        <name>Zn(2+)</name>
        <dbReference type="ChEBI" id="CHEBI:29105"/>
    </cofactor>
</comment>
<dbReference type="InterPro" id="IPR036398">
    <property type="entry name" value="CA_dom_sf"/>
</dbReference>
<dbReference type="PROSITE" id="PS00162">
    <property type="entry name" value="ALPHA_CA_1"/>
    <property type="match status" value="1"/>
</dbReference>
<dbReference type="PROSITE" id="PS51144">
    <property type="entry name" value="ALPHA_CA_2"/>
    <property type="match status" value="1"/>
</dbReference>
<dbReference type="Gene3D" id="3.10.200.10">
    <property type="entry name" value="Alpha carbonic anhydrase"/>
    <property type="match status" value="1"/>
</dbReference>